<evidence type="ECO:0000313" key="2">
    <source>
        <dbReference type="Proteomes" id="UP000279057"/>
    </source>
</evidence>
<evidence type="ECO:0000313" key="1">
    <source>
        <dbReference type="EMBL" id="RMM64344.1"/>
    </source>
</evidence>
<comment type="caution">
    <text evidence="1">The sequence shown here is derived from an EMBL/GenBank/DDBJ whole genome shotgun (WGS) entry which is preliminary data.</text>
</comment>
<proteinExistence type="predicted"/>
<dbReference type="EMBL" id="RBOM01000146">
    <property type="protein sequence ID" value="RMM64344.1"/>
    <property type="molecule type" value="Genomic_DNA"/>
</dbReference>
<name>A0A3M3FSS0_PSESG</name>
<organism evidence="1 2">
    <name type="scientific">Pseudomonas savastanoi pv. glycinea</name>
    <name type="common">Pseudomonas syringae pv. glycinea</name>
    <dbReference type="NCBI Taxonomy" id="318"/>
    <lineage>
        <taxon>Bacteria</taxon>
        <taxon>Pseudomonadati</taxon>
        <taxon>Pseudomonadota</taxon>
        <taxon>Gammaproteobacteria</taxon>
        <taxon>Pseudomonadales</taxon>
        <taxon>Pseudomonadaceae</taxon>
        <taxon>Pseudomonas</taxon>
    </lineage>
</organism>
<gene>
    <name evidence="1" type="ORF">ALQ74_200056</name>
</gene>
<dbReference type="AlphaFoldDB" id="A0A3M3FSS0"/>
<accession>A0A3M3FSS0</accession>
<sequence>MVSLVADQEMETEPRIRQINHNAMSAIQQIIALRDESAGIE</sequence>
<reference evidence="1 2" key="1">
    <citation type="submission" date="2018-08" db="EMBL/GenBank/DDBJ databases">
        <title>Recombination of ecologically and evolutionarily significant loci maintains genetic cohesion in the Pseudomonas syringae species complex.</title>
        <authorList>
            <person name="Dillon M."/>
            <person name="Thakur S."/>
            <person name="Almeida R.N.D."/>
            <person name="Weir B.S."/>
            <person name="Guttman D.S."/>
        </authorList>
    </citation>
    <scope>NUCLEOTIDE SEQUENCE [LARGE SCALE GENOMIC DNA]</scope>
    <source>
        <strain evidence="1 2">ICMP 4332</strain>
    </source>
</reference>
<protein>
    <submittedName>
        <fullName evidence="1">Uncharacterized protein</fullName>
    </submittedName>
</protein>
<dbReference type="Proteomes" id="UP000279057">
    <property type="component" value="Unassembled WGS sequence"/>
</dbReference>